<feature type="region of interest" description="Disordered" evidence="2">
    <location>
        <begin position="133"/>
        <end position="166"/>
    </location>
</feature>
<feature type="compositionally biased region" description="Basic and acidic residues" evidence="2">
    <location>
        <begin position="155"/>
        <end position="166"/>
    </location>
</feature>
<evidence type="ECO:0000313" key="4">
    <source>
        <dbReference type="Proteomes" id="UP001470230"/>
    </source>
</evidence>
<sequence>MSSEGIDMKIMDDIEEEEIMIIYKGRKNQEKEEEEEEIIEVKTKKKEFLKKFRYFKSRNKELEQQEEIFIHDKFCTSTFKAVVESLNTKFVEVGENNYEELLLISNKYEYYELSRTIEQFMKERPDLERILSSLRQEKNKEEEDNEYSDDEEEGEGMRDYEEETEKNKEEMIASHLDFFLERGLLKRMNIKRLLRILNCKSRVIHNHHALFEFIKEIMHDNDNDKNKKNKYKEYYDMLFWNT</sequence>
<proteinExistence type="predicted"/>
<protein>
    <recommendedName>
        <fullName evidence="5">BTB domain-containing protein</fullName>
    </recommendedName>
</protein>
<dbReference type="EMBL" id="JAPFFF010000050">
    <property type="protein sequence ID" value="KAK8839937.1"/>
    <property type="molecule type" value="Genomic_DNA"/>
</dbReference>
<keyword evidence="1" id="KW-0175">Coiled coil</keyword>
<dbReference type="InterPro" id="IPR011333">
    <property type="entry name" value="SKP1/BTB/POZ_sf"/>
</dbReference>
<dbReference type="Proteomes" id="UP001470230">
    <property type="component" value="Unassembled WGS sequence"/>
</dbReference>
<accession>A0ABR2H2C4</accession>
<dbReference type="SUPFAM" id="SSF54695">
    <property type="entry name" value="POZ domain"/>
    <property type="match status" value="1"/>
</dbReference>
<evidence type="ECO:0000256" key="1">
    <source>
        <dbReference type="SAM" id="Coils"/>
    </source>
</evidence>
<dbReference type="Gene3D" id="3.30.710.10">
    <property type="entry name" value="Potassium Channel Kv1.1, Chain A"/>
    <property type="match status" value="1"/>
</dbReference>
<comment type="caution">
    <text evidence="3">The sequence shown here is derived from an EMBL/GenBank/DDBJ whole genome shotgun (WGS) entry which is preliminary data.</text>
</comment>
<evidence type="ECO:0000256" key="2">
    <source>
        <dbReference type="SAM" id="MobiDB-lite"/>
    </source>
</evidence>
<gene>
    <name evidence="3" type="ORF">M9Y10_031652</name>
</gene>
<keyword evidence="4" id="KW-1185">Reference proteome</keyword>
<feature type="coiled-coil region" evidence="1">
    <location>
        <begin position="24"/>
        <end position="51"/>
    </location>
</feature>
<reference evidence="3 4" key="1">
    <citation type="submission" date="2024-04" db="EMBL/GenBank/DDBJ databases">
        <title>Tritrichomonas musculus Genome.</title>
        <authorList>
            <person name="Alves-Ferreira E."/>
            <person name="Grigg M."/>
            <person name="Lorenzi H."/>
            <person name="Galac M."/>
        </authorList>
    </citation>
    <scope>NUCLEOTIDE SEQUENCE [LARGE SCALE GENOMIC DNA]</scope>
    <source>
        <strain evidence="3 4">EAF2021</strain>
    </source>
</reference>
<evidence type="ECO:0000313" key="3">
    <source>
        <dbReference type="EMBL" id="KAK8839937.1"/>
    </source>
</evidence>
<organism evidence="3 4">
    <name type="scientific">Tritrichomonas musculus</name>
    <dbReference type="NCBI Taxonomy" id="1915356"/>
    <lineage>
        <taxon>Eukaryota</taxon>
        <taxon>Metamonada</taxon>
        <taxon>Parabasalia</taxon>
        <taxon>Tritrichomonadida</taxon>
        <taxon>Tritrichomonadidae</taxon>
        <taxon>Tritrichomonas</taxon>
    </lineage>
</organism>
<evidence type="ECO:0008006" key="5">
    <source>
        <dbReference type="Google" id="ProtNLM"/>
    </source>
</evidence>
<name>A0ABR2H2C4_9EUKA</name>
<feature type="compositionally biased region" description="Acidic residues" evidence="2">
    <location>
        <begin position="142"/>
        <end position="154"/>
    </location>
</feature>